<feature type="compositionally biased region" description="Low complexity" evidence="7">
    <location>
        <begin position="787"/>
        <end position="804"/>
    </location>
</feature>
<dbReference type="PROSITE" id="PS50089">
    <property type="entry name" value="ZF_RING_2"/>
    <property type="match status" value="1"/>
</dbReference>
<dbReference type="InterPro" id="IPR013083">
    <property type="entry name" value="Znf_RING/FYVE/PHD"/>
</dbReference>
<feature type="region of interest" description="Disordered" evidence="7">
    <location>
        <begin position="759"/>
        <end position="823"/>
    </location>
</feature>
<dbReference type="Proteomes" id="UP001642483">
    <property type="component" value="Unassembled WGS sequence"/>
</dbReference>
<evidence type="ECO:0000313" key="9">
    <source>
        <dbReference type="EMBL" id="CAK8672009.1"/>
    </source>
</evidence>
<feature type="compositionally biased region" description="Polar residues" evidence="7">
    <location>
        <begin position="763"/>
        <end position="786"/>
    </location>
</feature>
<evidence type="ECO:0000256" key="4">
    <source>
        <dbReference type="ARBA" id="ARBA00022833"/>
    </source>
</evidence>
<dbReference type="PROSITE" id="PS00518">
    <property type="entry name" value="ZF_RING_1"/>
    <property type="match status" value="1"/>
</dbReference>
<evidence type="ECO:0000256" key="1">
    <source>
        <dbReference type="ARBA" id="ARBA00004123"/>
    </source>
</evidence>
<accession>A0ABP0EX17</accession>
<proteinExistence type="predicted"/>
<reference evidence="9 10" key="1">
    <citation type="submission" date="2024-02" db="EMBL/GenBank/DDBJ databases">
        <authorList>
            <person name="Daric V."/>
            <person name="Darras S."/>
        </authorList>
    </citation>
    <scope>NUCLEOTIDE SEQUENCE [LARGE SCALE GENOMIC DNA]</scope>
</reference>
<protein>
    <recommendedName>
        <fullName evidence="8">RING-type domain-containing protein</fullName>
    </recommendedName>
</protein>
<feature type="region of interest" description="Disordered" evidence="7">
    <location>
        <begin position="666"/>
        <end position="710"/>
    </location>
</feature>
<comment type="subcellular location">
    <subcellularLocation>
        <location evidence="1">Nucleus</location>
    </subcellularLocation>
</comment>
<name>A0ABP0EX17_CLALP</name>
<keyword evidence="4" id="KW-0862">Zinc</keyword>
<dbReference type="Gene3D" id="3.30.40.10">
    <property type="entry name" value="Zinc/RING finger domain, C3HC4 (zinc finger)"/>
    <property type="match status" value="1"/>
</dbReference>
<evidence type="ECO:0000256" key="2">
    <source>
        <dbReference type="ARBA" id="ARBA00022723"/>
    </source>
</evidence>
<feature type="compositionally biased region" description="Polar residues" evidence="7">
    <location>
        <begin position="805"/>
        <end position="820"/>
    </location>
</feature>
<gene>
    <name evidence="9" type="ORF">CVLEPA_LOCUS1019</name>
</gene>
<dbReference type="SUPFAM" id="SSF57850">
    <property type="entry name" value="RING/U-box"/>
    <property type="match status" value="1"/>
</dbReference>
<sequence>MNRKVKLQVSELHAHLTCSLCQGYFVDAATIIECLHSFCRTCIVNYLSNSKSCPVCHVQVHKTRPLLNIRHDQTLQDIVYKLVPGLRSEEMHRRKAFWEEYKDQESWKTLTPEKLGITDQSAWNNKMGKVYLSLEKHQRNANTLPPSSEWKEIDRQMTKRYIRCCSDVTVLHIQKFVKMKLKECDDVEVLIFFGENILPQSFTLSDVFENFPCPRSQTIQLSFGIYTKKSLKRKAENAPGGAPVLKKRLLPSATPQLQAFFNSHISPKTVKELAKPKTPLKPTLNKSFEIQPKIESKVSSFDSSCSNNNESVKQEHKTFTSQHFEEKVKPVEKSPGLPAVEEKPLIATIKKIDDEEDKNSLHQSDCFQKSAEKTVDKELDLPKVTNGNLKPDKLDDSEQLTTEVGNEKTFISLERPYNTSTHSQTLKPKANSFVQIQPKPDAIQRSQKPENLQCYTMLNIPVDEAVRSKPPTPVEIPVVLTKPKRPENIQSFVNHHSVNDVMEANKQVRNRRKPSNPSHFAQNPFPGQDGKIRIPANQRSGQFILLAPNSTSESKSDQSKVQVATQRNYEQLDDAQAHKVALDAVRNTMGGVLLQGKRPQQQKRPILPKTMTHTIAQNIKKSAATPAIPSNLQKQLQRTIPSTDIEDLKRLRGQQDLLNQMAAAKLSRNGLPPPPPYNVSCKASPQANTSSIQSLARNNSHPALSSQSQSAVLPITTNQGATACHAPREMNTAGAAIHHHLPRTLSTNQQSSGRTAMLKPIKNLSSGPTVIHDTMSTRTPQRSFSTSQVSPRNQSSNQSSPRNQIASSSFNVTNRNSPNNPMVRHSVGNHSFVRHNLTNQNLVSPCATNHNLQRKISLTSSNVRSLERAPVASPQKFSRAGLPVQNSIGSIVSAQKSNRNGIPITATSQLTLANQNNARGSSIANHIQGRYESTKETKLRPSSPNAIIQPHNFHDVQGRARHMSTNNLKTIHQTNRPIPPAVKTLLQQKKPAILRHQKHDKKKPNILRKSPVKPSINIAVPPAGTRSPWSSRMYPLPETVAASEEISAAKKPKHSTPPPAHQHHSINLKHIPNLKSVPNFVDAEMPLELTAKSPKPAPVVPFVVPASASSVAPTSQTDDQPLCLVKKKS</sequence>
<evidence type="ECO:0000256" key="6">
    <source>
        <dbReference type="PROSITE-ProRule" id="PRU00175"/>
    </source>
</evidence>
<dbReference type="Gene3D" id="3.10.20.90">
    <property type="entry name" value="Phosphatidylinositol 3-kinase Catalytic Subunit, Chain A, domain 1"/>
    <property type="match status" value="1"/>
</dbReference>
<dbReference type="InterPro" id="IPR051507">
    <property type="entry name" value="PcG_RING_finger"/>
</dbReference>
<feature type="domain" description="RING-type" evidence="8">
    <location>
        <begin position="18"/>
        <end position="57"/>
    </location>
</feature>
<feature type="region of interest" description="Disordered" evidence="7">
    <location>
        <begin position="1107"/>
        <end position="1129"/>
    </location>
</feature>
<comment type="caution">
    <text evidence="9">The sequence shown here is derived from an EMBL/GenBank/DDBJ whole genome shotgun (WGS) entry which is preliminary data.</text>
</comment>
<organism evidence="9 10">
    <name type="scientific">Clavelina lepadiformis</name>
    <name type="common">Light-bulb sea squirt</name>
    <name type="synonym">Ascidia lepadiformis</name>
    <dbReference type="NCBI Taxonomy" id="159417"/>
    <lineage>
        <taxon>Eukaryota</taxon>
        <taxon>Metazoa</taxon>
        <taxon>Chordata</taxon>
        <taxon>Tunicata</taxon>
        <taxon>Ascidiacea</taxon>
        <taxon>Aplousobranchia</taxon>
        <taxon>Clavelinidae</taxon>
        <taxon>Clavelina</taxon>
    </lineage>
</organism>
<dbReference type="SMART" id="SM00184">
    <property type="entry name" value="RING"/>
    <property type="match status" value="1"/>
</dbReference>
<evidence type="ECO:0000259" key="8">
    <source>
        <dbReference type="PROSITE" id="PS50089"/>
    </source>
</evidence>
<dbReference type="PANTHER" id="PTHR45893">
    <property type="entry name" value="POLYCOMB GROUP RING FINGER PROTEIN"/>
    <property type="match status" value="1"/>
</dbReference>
<evidence type="ECO:0000256" key="5">
    <source>
        <dbReference type="ARBA" id="ARBA00023242"/>
    </source>
</evidence>
<keyword evidence="3 6" id="KW-0863">Zinc-finger</keyword>
<dbReference type="InterPro" id="IPR017907">
    <property type="entry name" value="Znf_RING_CS"/>
</dbReference>
<evidence type="ECO:0000313" key="10">
    <source>
        <dbReference type="Proteomes" id="UP001642483"/>
    </source>
</evidence>
<feature type="region of interest" description="Disordered" evidence="7">
    <location>
        <begin position="1044"/>
        <end position="1065"/>
    </location>
</feature>
<keyword evidence="5" id="KW-0539">Nucleus</keyword>
<keyword evidence="2" id="KW-0479">Metal-binding</keyword>
<evidence type="ECO:0000256" key="7">
    <source>
        <dbReference type="SAM" id="MobiDB-lite"/>
    </source>
</evidence>
<keyword evidence="10" id="KW-1185">Reference proteome</keyword>
<feature type="compositionally biased region" description="Polar residues" evidence="7">
    <location>
        <begin position="681"/>
        <end position="710"/>
    </location>
</feature>
<evidence type="ECO:0000256" key="3">
    <source>
        <dbReference type="ARBA" id="ARBA00022771"/>
    </source>
</evidence>
<dbReference type="Pfam" id="PF13923">
    <property type="entry name" value="zf-C3HC4_2"/>
    <property type="match status" value="1"/>
</dbReference>
<dbReference type="EMBL" id="CAWYQH010000001">
    <property type="protein sequence ID" value="CAK8672009.1"/>
    <property type="molecule type" value="Genomic_DNA"/>
</dbReference>
<dbReference type="InterPro" id="IPR001841">
    <property type="entry name" value="Znf_RING"/>
</dbReference>